<name>A0ABZ0ILW0_9BACT</name>
<dbReference type="EMBL" id="CP136051">
    <property type="protein sequence ID" value="WOK05438.1"/>
    <property type="molecule type" value="Genomic_DNA"/>
</dbReference>
<proteinExistence type="predicted"/>
<accession>A0ABZ0ILW0</accession>
<dbReference type="Gene3D" id="2.20.110.10">
    <property type="entry name" value="Histone H3 K4-specific methyltransferase SET7/9 N-terminal domain"/>
    <property type="match status" value="1"/>
</dbReference>
<organism evidence="2 3">
    <name type="scientific">Imperialibacter roseus</name>
    <dbReference type="NCBI Taxonomy" id="1324217"/>
    <lineage>
        <taxon>Bacteria</taxon>
        <taxon>Pseudomonadati</taxon>
        <taxon>Bacteroidota</taxon>
        <taxon>Cytophagia</taxon>
        <taxon>Cytophagales</taxon>
        <taxon>Flammeovirgaceae</taxon>
        <taxon>Imperialibacter</taxon>
    </lineage>
</organism>
<dbReference type="SUPFAM" id="SSF82185">
    <property type="entry name" value="Histone H3 K4-specific methyltransferase SET7/9 N-terminal domain"/>
    <property type="match status" value="1"/>
</dbReference>
<dbReference type="SMART" id="SM00698">
    <property type="entry name" value="MORN"/>
    <property type="match status" value="2"/>
</dbReference>
<sequence>MNTFFTLLFTGLLLFLRPDPVVQKDCEVLMETLALEYDGECKKGLAHGIGKALGSHTYEGSFKKGYPDGVGTYTWSNGNLYKGEFKNGLKDGKGELYIRKLGVPDSIVTGYWDKDKYVGEYVSSYTVGQKRNILRTRFVHMADTPNQVEILIQRNGLPIGVSQLQASADKSPMFESSQTIVAFTKVVYPLTNATINFYAPSAFNSYQLDCELNFEIYREGHWRIFIQI</sequence>
<dbReference type="Proteomes" id="UP001302349">
    <property type="component" value="Chromosome"/>
</dbReference>
<gene>
    <name evidence="2" type="ORF">RT717_20395</name>
</gene>
<evidence type="ECO:0000313" key="3">
    <source>
        <dbReference type="Proteomes" id="UP001302349"/>
    </source>
</evidence>
<dbReference type="Pfam" id="PF02493">
    <property type="entry name" value="MORN"/>
    <property type="match status" value="3"/>
</dbReference>
<dbReference type="PANTHER" id="PTHR43215:SF14">
    <property type="entry name" value="RADIAL SPOKE HEAD 1 HOMOLOG"/>
    <property type="match status" value="1"/>
</dbReference>
<reference evidence="2 3" key="1">
    <citation type="journal article" date="2023" name="Microbiol. Resour. Announc.">
        <title>Complete Genome Sequence of Imperialibacter roseus strain P4T.</title>
        <authorList>
            <person name="Tizabi D.R."/>
            <person name="Bachvaroff T."/>
            <person name="Hill R.T."/>
        </authorList>
    </citation>
    <scope>NUCLEOTIDE SEQUENCE [LARGE SCALE GENOMIC DNA]</scope>
    <source>
        <strain evidence="2 3">P4T</strain>
    </source>
</reference>
<protein>
    <recommendedName>
        <fullName evidence="4">MORN repeat-containing protein</fullName>
    </recommendedName>
</protein>
<evidence type="ECO:0008006" key="4">
    <source>
        <dbReference type="Google" id="ProtNLM"/>
    </source>
</evidence>
<dbReference type="RefSeq" id="WP_317488198.1">
    <property type="nucleotide sequence ID" value="NZ_CP136051.1"/>
</dbReference>
<dbReference type="InterPro" id="IPR003409">
    <property type="entry name" value="MORN"/>
</dbReference>
<evidence type="ECO:0000313" key="2">
    <source>
        <dbReference type="EMBL" id="WOK05438.1"/>
    </source>
</evidence>
<keyword evidence="1" id="KW-0677">Repeat</keyword>
<dbReference type="PANTHER" id="PTHR43215">
    <property type="entry name" value="RADIAL SPOKE HEAD 1 HOMOLOG"/>
    <property type="match status" value="1"/>
</dbReference>
<keyword evidence="3" id="KW-1185">Reference proteome</keyword>
<evidence type="ECO:0000256" key="1">
    <source>
        <dbReference type="ARBA" id="ARBA00022737"/>
    </source>
</evidence>